<comment type="caution">
    <text evidence="9">The sequence shown here is derived from an EMBL/GenBank/DDBJ whole genome shotgun (WGS) entry which is preliminary data.</text>
</comment>
<keyword evidence="10" id="KW-1185">Reference proteome</keyword>
<dbReference type="EMBL" id="SHNP01000005">
    <property type="protein sequence ID" value="MCX2974803.1"/>
    <property type="molecule type" value="Genomic_DNA"/>
</dbReference>
<evidence type="ECO:0000313" key="10">
    <source>
        <dbReference type="Proteomes" id="UP001143307"/>
    </source>
</evidence>
<evidence type="ECO:0000313" key="9">
    <source>
        <dbReference type="EMBL" id="MCX2974803.1"/>
    </source>
</evidence>
<gene>
    <name evidence="8 9" type="primary">ybeY</name>
    <name evidence="9" type="ORF">EYC87_14520</name>
</gene>
<protein>
    <recommendedName>
        <fullName evidence="8">Endoribonuclease YbeY</fullName>
        <ecNumber evidence="8">3.1.-.-</ecNumber>
    </recommendedName>
</protein>
<dbReference type="PROSITE" id="PS01306">
    <property type="entry name" value="UPF0054"/>
    <property type="match status" value="1"/>
</dbReference>
<name>A0ABT3SXR6_9GAMM</name>
<comment type="subcellular location">
    <subcellularLocation>
        <location evidence="8">Cytoplasm</location>
    </subcellularLocation>
</comment>
<accession>A0ABT3SXR6</accession>
<dbReference type="Gene3D" id="3.40.390.30">
    <property type="entry name" value="Metalloproteases ('zincins'), catalytic domain"/>
    <property type="match status" value="1"/>
</dbReference>
<evidence type="ECO:0000256" key="8">
    <source>
        <dbReference type="HAMAP-Rule" id="MF_00009"/>
    </source>
</evidence>
<dbReference type="Proteomes" id="UP001143307">
    <property type="component" value="Unassembled WGS sequence"/>
</dbReference>
<keyword evidence="3 8" id="KW-0540">Nuclease</keyword>
<keyword evidence="4 8" id="KW-0479">Metal-binding</keyword>
<proteinExistence type="inferred from homology"/>
<sequence length="159" mass="17568">MNLQVDIQNASGESAPDEEDIRGWISTVLSGRRSADTEISVRLVDIEEMTKLNQGYRDKSGPTNVLSFPSDLPPDLDLPLLGDIVICAPVVCDEAKSQQKILQAHWAHMTVHGTLHLLGYDHIEEDEALAMEALETEILTSLNYPCPYQGEQSKEHADA</sequence>
<evidence type="ECO:0000256" key="5">
    <source>
        <dbReference type="ARBA" id="ARBA00022759"/>
    </source>
</evidence>
<keyword evidence="5 8" id="KW-0255">Endonuclease</keyword>
<dbReference type="RefSeq" id="WP_279253512.1">
    <property type="nucleotide sequence ID" value="NZ_SHNP01000005.1"/>
</dbReference>
<comment type="function">
    <text evidence="8">Single strand-specific metallo-endoribonuclease involved in late-stage 70S ribosome quality control and in maturation of the 3' terminus of the 16S rRNA.</text>
</comment>
<dbReference type="InterPro" id="IPR023091">
    <property type="entry name" value="MetalPrtase_cat_dom_sf_prd"/>
</dbReference>
<organism evidence="9 10">
    <name type="scientific">Candidatus Seongchinamella marina</name>
    <dbReference type="NCBI Taxonomy" id="2518990"/>
    <lineage>
        <taxon>Bacteria</taxon>
        <taxon>Pseudomonadati</taxon>
        <taxon>Pseudomonadota</taxon>
        <taxon>Gammaproteobacteria</taxon>
        <taxon>Cellvibrionales</taxon>
        <taxon>Halieaceae</taxon>
        <taxon>Seongchinamella</taxon>
    </lineage>
</organism>
<evidence type="ECO:0000256" key="4">
    <source>
        <dbReference type="ARBA" id="ARBA00022723"/>
    </source>
</evidence>
<evidence type="ECO:0000256" key="6">
    <source>
        <dbReference type="ARBA" id="ARBA00022801"/>
    </source>
</evidence>
<dbReference type="NCBIfam" id="TIGR00043">
    <property type="entry name" value="rRNA maturation RNase YbeY"/>
    <property type="match status" value="1"/>
</dbReference>
<dbReference type="EC" id="3.1.-.-" evidence="8"/>
<dbReference type="Pfam" id="PF02130">
    <property type="entry name" value="YbeY"/>
    <property type="match status" value="1"/>
</dbReference>
<keyword evidence="8" id="KW-0698">rRNA processing</keyword>
<dbReference type="HAMAP" id="MF_00009">
    <property type="entry name" value="Endoribonucl_YbeY"/>
    <property type="match status" value="1"/>
</dbReference>
<dbReference type="PANTHER" id="PTHR46986">
    <property type="entry name" value="ENDORIBONUCLEASE YBEY, CHLOROPLASTIC"/>
    <property type="match status" value="1"/>
</dbReference>
<dbReference type="SUPFAM" id="SSF55486">
    <property type="entry name" value="Metalloproteases ('zincins'), catalytic domain"/>
    <property type="match status" value="1"/>
</dbReference>
<feature type="binding site" evidence="8">
    <location>
        <position position="112"/>
    </location>
    <ligand>
        <name>Zn(2+)</name>
        <dbReference type="ChEBI" id="CHEBI:29105"/>
        <note>catalytic</note>
    </ligand>
</feature>
<evidence type="ECO:0000256" key="7">
    <source>
        <dbReference type="ARBA" id="ARBA00022833"/>
    </source>
</evidence>
<reference evidence="9" key="1">
    <citation type="submission" date="2019-02" db="EMBL/GenBank/DDBJ databases">
        <authorList>
            <person name="Li S.-H."/>
        </authorList>
    </citation>
    <scope>NUCLEOTIDE SEQUENCE</scope>
    <source>
        <strain evidence="9">IMCC8485</strain>
    </source>
</reference>
<keyword evidence="2 8" id="KW-0690">Ribosome biogenesis</keyword>
<evidence type="ECO:0000256" key="3">
    <source>
        <dbReference type="ARBA" id="ARBA00022722"/>
    </source>
</evidence>
<dbReference type="InterPro" id="IPR002036">
    <property type="entry name" value="YbeY"/>
</dbReference>
<feature type="binding site" evidence="8">
    <location>
        <position position="116"/>
    </location>
    <ligand>
        <name>Zn(2+)</name>
        <dbReference type="ChEBI" id="CHEBI:29105"/>
        <note>catalytic</note>
    </ligand>
</feature>
<evidence type="ECO:0000256" key="1">
    <source>
        <dbReference type="ARBA" id="ARBA00010875"/>
    </source>
</evidence>
<comment type="cofactor">
    <cofactor evidence="8">
        <name>Zn(2+)</name>
        <dbReference type="ChEBI" id="CHEBI:29105"/>
    </cofactor>
    <text evidence="8">Binds 1 zinc ion.</text>
</comment>
<comment type="similarity">
    <text evidence="1 8">Belongs to the endoribonuclease YbeY family.</text>
</comment>
<feature type="binding site" evidence="8">
    <location>
        <position position="122"/>
    </location>
    <ligand>
        <name>Zn(2+)</name>
        <dbReference type="ChEBI" id="CHEBI:29105"/>
        <note>catalytic</note>
    </ligand>
</feature>
<evidence type="ECO:0000256" key="2">
    <source>
        <dbReference type="ARBA" id="ARBA00022517"/>
    </source>
</evidence>
<keyword evidence="8" id="KW-0963">Cytoplasm</keyword>
<dbReference type="InterPro" id="IPR020549">
    <property type="entry name" value="YbeY_CS"/>
</dbReference>
<dbReference type="PANTHER" id="PTHR46986:SF1">
    <property type="entry name" value="ENDORIBONUCLEASE YBEY, CHLOROPLASTIC"/>
    <property type="match status" value="1"/>
</dbReference>
<keyword evidence="6 8" id="KW-0378">Hydrolase</keyword>
<keyword evidence="7 8" id="KW-0862">Zinc</keyword>